<proteinExistence type="predicted"/>
<dbReference type="STRING" id="1036808.A0A0C3CWA5"/>
<dbReference type="InParanoid" id="A0A0C3CWA5"/>
<dbReference type="Pfam" id="PF20149">
    <property type="entry name" value="DUF6532"/>
    <property type="match status" value="1"/>
</dbReference>
<dbReference type="Proteomes" id="UP000053989">
    <property type="component" value="Unassembled WGS sequence"/>
</dbReference>
<accession>A0A0C3CWA5</accession>
<evidence type="ECO:0000313" key="2">
    <source>
        <dbReference type="EMBL" id="KIM52860.1"/>
    </source>
</evidence>
<feature type="non-terminal residue" evidence="2">
    <location>
        <position position="114"/>
    </location>
</feature>
<gene>
    <name evidence="2" type="ORF">SCLCIDRAFT_81925</name>
</gene>
<dbReference type="OrthoDB" id="2675583at2759"/>
<reference evidence="3" key="2">
    <citation type="submission" date="2015-01" db="EMBL/GenBank/DDBJ databases">
        <title>Evolutionary Origins and Diversification of the Mycorrhizal Mutualists.</title>
        <authorList>
            <consortium name="DOE Joint Genome Institute"/>
            <consortium name="Mycorrhizal Genomics Consortium"/>
            <person name="Kohler A."/>
            <person name="Kuo A."/>
            <person name="Nagy L.G."/>
            <person name="Floudas D."/>
            <person name="Copeland A."/>
            <person name="Barry K.W."/>
            <person name="Cichocki N."/>
            <person name="Veneault-Fourrey C."/>
            <person name="LaButti K."/>
            <person name="Lindquist E.A."/>
            <person name="Lipzen A."/>
            <person name="Lundell T."/>
            <person name="Morin E."/>
            <person name="Murat C."/>
            <person name="Riley R."/>
            <person name="Ohm R."/>
            <person name="Sun H."/>
            <person name="Tunlid A."/>
            <person name="Henrissat B."/>
            <person name="Grigoriev I.V."/>
            <person name="Hibbett D.S."/>
            <person name="Martin F."/>
        </authorList>
    </citation>
    <scope>NUCLEOTIDE SEQUENCE [LARGE SCALE GENOMIC DNA]</scope>
    <source>
        <strain evidence="3">Foug A</strain>
    </source>
</reference>
<dbReference type="EMBL" id="KN822197">
    <property type="protein sequence ID" value="KIM52860.1"/>
    <property type="molecule type" value="Genomic_DNA"/>
</dbReference>
<feature type="domain" description="DUF6532" evidence="1">
    <location>
        <begin position="5"/>
        <end position="114"/>
    </location>
</feature>
<evidence type="ECO:0000313" key="3">
    <source>
        <dbReference type="Proteomes" id="UP000053989"/>
    </source>
</evidence>
<protein>
    <recommendedName>
        <fullName evidence="1">DUF6532 domain-containing protein</fullName>
    </recommendedName>
</protein>
<keyword evidence="3" id="KW-1185">Reference proteome</keyword>
<dbReference type="HOGENOM" id="CLU_146858_0_0_1"/>
<organism evidence="2 3">
    <name type="scientific">Scleroderma citrinum Foug A</name>
    <dbReference type="NCBI Taxonomy" id="1036808"/>
    <lineage>
        <taxon>Eukaryota</taxon>
        <taxon>Fungi</taxon>
        <taxon>Dikarya</taxon>
        <taxon>Basidiomycota</taxon>
        <taxon>Agaricomycotina</taxon>
        <taxon>Agaricomycetes</taxon>
        <taxon>Agaricomycetidae</taxon>
        <taxon>Boletales</taxon>
        <taxon>Sclerodermatineae</taxon>
        <taxon>Sclerodermataceae</taxon>
        <taxon>Scleroderma</taxon>
    </lineage>
</organism>
<reference evidence="2 3" key="1">
    <citation type="submission" date="2014-04" db="EMBL/GenBank/DDBJ databases">
        <authorList>
            <consortium name="DOE Joint Genome Institute"/>
            <person name="Kuo A."/>
            <person name="Kohler A."/>
            <person name="Nagy L.G."/>
            <person name="Floudas D."/>
            <person name="Copeland A."/>
            <person name="Barry K.W."/>
            <person name="Cichocki N."/>
            <person name="Veneault-Fourrey C."/>
            <person name="LaButti K."/>
            <person name="Lindquist E.A."/>
            <person name="Lipzen A."/>
            <person name="Lundell T."/>
            <person name="Morin E."/>
            <person name="Murat C."/>
            <person name="Sun H."/>
            <person name="Tunlid A."/>
            <person name="Henrissat B."/>
            <person name="Grigoriev I.V."/>
            <person name="Hibbett D.S."/>
            <person name="Martin F."/>
            <person name="Nordberg H.P."/>
            <person name="Cantor M.N."/>
            <person name="Hua S.X."/>
        </authorList>
    </citation>
    <scope>NUCLEOTIDE SEQUENCE [LARGE SCALE GENOMIC DNA]</scope>
    <source>
        <strain evidence="2 3">Foug A</strain>
    </source>
</reference>
<name>A0A0C3CWA5_9AGAM</name>
<feature type="non-terminal residue" evidence="2">
    <location>
        <position position="1"/>
    </location>
</feature>
<dbReference type="InterPro" id="IPR045341">
    <property type="entry name" value="DUF6532"/>
</dbReference>
<sequence>TVMSLDDMSTWQGELKKMALYISCSFYNLQSYSSGENNPTTYVERTATALLKRSMFLRDGFDENGKTKNFAHPALKHLIIDFFYTGTYCITQQHADIFYHRIPFQCLTLASTTV</sequence>
<dbReference type="AlphaFoldDB" id="A0A0C3CWA5"/>
<evidence type="ECO:0000259" key="1">
    <source>
        <dbReference type="Pfam" id="PF20149"/>
    </source>
</evidence>